<dbReference type="Pfam" id="PF00535">
    <property type="entry name" value="Glycos_transf_2"/>
    <property type="match status" value="1"/>
</dbReference>
<evidence type="ECO:0000256" key="6">
    <source>
        <dbReference type="ARBA" id="ARBA00022989"/>
    </source>
</evidence>
<gene>
    <name evidence="10" type="ORF">BST96_06925</name>
</gene>
<reference evidence="10 11" key="1">
    <citation type="submission" date="2016-11" db="EMBL/GenBank/DDBJ databases">
        <title>Trade-off between light-utilization and light-protection in marine flavobacteria.</title>
        <authorList>
            <person name="Kumagai Y."/>
        </authorList>
    </citation>
    <scope>NUCLEOTIDE SEQUENCE [LARGE SCALE GENOMIC DNA]</scope>
    <source>
        <strain evidence="10 11">NBRC 107125</strain>
    </source>
</reference>
<keyword evidence="3" id="KW-0808">Transferase</keyword>
<evidence type="ECO:0000256" key="2">
    <source>
        <dbReference type="ARBA" id="ARBA00022676"/>
    </source>
</evidence>
<dbReference type="GO" id="GO:0009103">
    <property type="term" value="P:lipopolysaccharide biosynthetic process"/>
    <property type="evidence" value="ECO:0007669"/>
    <property type="project" value="UniProtKB-KW"/>
</dbReference>
<evidence type="ECO:0000256" key="8">
    <source>
        <dbReference type="SAM" id="Phobius"/>
    </source>
</evidence>
<dbReference type="SUPFAM" id="SSF53448">
    <property type="entry name" value="Nucleotide-diphospho-sugar transferases"/>
    <property type="match status" value="1"/>
</dbReference>
<protein>
    <recommendedName>
        <fullName evidence="9">Glycosyltransferase 2-like domain-containing protein</fullName>
    </recommendedName>
</protein>
<feature type="transmembrane region" description="Helical" evidence="8">
    <location>
        <begin position="266"/>
        <end position="292"/>
    </location>
</feature>
<evidence type="ECO:0000259" key="9">
    <source>
        <dbReference type="Pfam" id="PF00535"/>
    </source>
</evidence>
<dbReference type="CDD" id="cd04187">
    <property type="entry name" value="DPM1_like_bac"/>
    <property type="match status" value="1"/>
</dbReference>
<keyword evidence="4 8" id="KW-0812">Transmembrane</keyword>
<dbReference type="GO" id="GO:0005886">
    <property type="term" value="C:plasma membrane"/>
    <property type="evidence" value="ECO:0007669"/>
    <property type="project" value="TreeGrafter"/>
</dbReference>
<feature type="transmembrane region" description="Helical" evidence="8">
    <location>
        <begin position="230"/>
        <end position="254"/>
    </location>
</feature>
<keyword evidence="5" id="KW-0448">Lipopolysaccharide biosynthesis</keyword>
<dbReference type="EMBL" id="CP019343">
    <property type="protein sequence ID" value="ARN73869.1"/>
    <property type="molecule type" value="Genomic_DNA"/>
</dbReference>
<evidence type="ECO:0000256" key="4">
    <source>
        <dbReference type="ARBA" id="ARBA00022692"/>
    </source>
</evidence>
<keyword evidence="7 8" id="KW-0472">Membrane</keyword>
<dbReference type="Gene3D" id="3.90.550.10">
    <property type="entry name" value="Spore Coat Polysaccharide Biosynthesis Protein SpsA, Chain A"/>
    <property type="match status" value="1"/>
</dbReference>
<dbReference type="PANTHER" id="PTHR48090:SF3">
    <property type="entry name" value="UNDECAPRENYL-PHOSPHATE 4-DEOXY-4-FORMAMIDO-L-ARABINOSE TRANSFERASE"/>
    <property type="match status" value="1"/>
</dbReference>
<keyword evidence="6 8" id="KW-1133">Transmembrane helix</keyword>
<sequence length="318" mass="35740">MATLSIIVPVYNGANSISQLVHNCLDELLPKHPSIEIVLVNDGSADNSHAVILDLLKTDQGKFVRYIQLSKNFGEHNAVMCGLNHCSGEVAVIIDDDFQNPPQEISKMVEKLETGYDVVYSYYEKKQHSWFRNLGSKFNNTIATTLLNKPSELYLSSFKCLNRFTIDAIKDYDGPYPYVDGLILRCTRSIGTQLCDHHARTDGESNYTLRKLISLWLNMFTSFSVVPLRLASYLGMFMATTGLCLALWFIYSWYAGGDLDSNIPKGWASLIVSVTVFSGIQLLVLGVVGEYVGRIFLTQNRQPQFIVRTVYENSSKES</sequence>
<dbReference type="PANTHER" id="PTHR48090">
    <property type="entry name" value="UNDECAPRENYL-PHOSPHATE 4-DEOXY-4-FORMAMIDO-L-ARABINOSE TRANSFERASE-RELATED"/>
    <property type="match status" value="1"/>
</dbReference>
<dbReference type="Proteomes" id="UP000193450">
    <property type="component" value="Chromosome"/>
</dbReference>
<dbReference type="InterPro" id="IPR001173">
    <property type="entry name" value="Glyco_trans_2-like"/>
</dbReference>
<feature type="domain" description="Glycosyltransferase 2-like" evidence="9">
    <location>
        <begin position="5"/>
        <end position="145"/>
    </location>
</feature>
<accession>A0A1X9NE93</accession>
<evidence type="ECO:0000313" key="10">
    <source>
        <dbReference type="EMBL" id="ARN73869.1"/>
    </source>
</evidence>
<proteinExistence type="predicted"/>
<keyword evidence="11" id="KW-1185">Reference proteome</keyword>
<name>A0A1X9NE93_9GAMM</name>
<evidence type="ECO:0000256" key="7">
    <source>
        <dbReference type="ARBA" id="ARBA00023136"/>
    </source>
</evidence>
<organism evidence="10 11">
    <name type="scientific">Oceanicoccus sagamiensis</name>
    <dbReference type="NCBI Taxonomy" id="716816"/>
    <lineage>
        <taxon>Bacteria</taxon>
        <taxon>Pseudomonadati</taxon>
        <taxon>Pseudomonadota</taxon>
        <taxon>Gammaproteobacteria</taxon>
        <taxon>Cellvibrionales</taxon>
        <taxon>Spongiibacteraceae</taxon>
        <taxon>Oceanicoccus</taxon>
    </lineage>
</organism>
<evidence type="ECO:0000256" key="3">
    <source>
        <dbReference type="ARBA" id="ARBA00022679"/>
    </source>
</evidence>
<keyword evidence="2" id="KW-0328">Glycosyltransferase</keyword>
<dbReference type="STRING" id="716816.BST96_06925"/>
<dbReference type="RefSeq" id="WP_085757992.1">
    <property type="nucleotide sequence ID" value="NZ_CP019343.1"/>
</dbReference>
<dbReference type="AlphaFoldDB" id="A0A1X9NE93"/>
<evidence type="ECO:0000313" key="11">
    <source>
        <dbReference type="Proteomes" id="UP000193450"/>
    </source>
</evidence>
<dbReference type="InterPro" id="IPR029044">
    <property type="entry name" value="Nucleotide-diphossugar_trans"/>
</dbReference>
<evidence type="ECO:0000256" key="1">
    <source>
        <dbReference type="ARBA" id="ARBA00022475"/>
    </source>
</evidence>
<evidence type="ECO:0000256" key="5">
    <source>
        <dbReference type="ARBA" id="ARBA00022985"/>
    </source>
</evidence>
<keyword evidence="1" id="KW-1003">Cell membrane</keyword>
<dbReference type="GO" id="GO:0099621">
    <property type="term" value="F:undecaprenyl-phosphate 4-deoxy-4-formamido-L-arabinose transferase activity"/>
    <property type="evidence" value="ECO:0007669"/>
    <property type="project" value="TreeGrafter"/>
</dbReference>
<dbReference type="OrthoDB" id="9811884at2"/>
<dbReference type="KEGG" id="osg:BST96_06925"/>
<dbReference type="InterPro" id="IPR050256">
    <property type="entry name" value="Glycosyltransferase_2"/>
</dbReference>